<sequence length="413" mass="43770">MNGDQKVAVVYDTGSAGPLEVIDAATGVCDVVFLLDHTRPGVREAAELWEEISPEEVLHITGLSDEDIADRLRRIGVAGIVTFSEYAVVLTAALAYLAGLPYHRPDVAHRLTNKASQRRRLAEAGMEAIRFRTVTAPEDATSALAEVGLPAVVKPTVGAASRNAFPVTVDEPWSDVAPRLRDESELIIEELLVGDPTVAGEEWGDYLSVDAITCAGRHHCVAVVGKFPLIPPFREGGMIFPATVSSGIHRDAIELAFAALTALGVERGVTQTEIKLTRQGPRLIEVNGRLGGYVGDIVRRAVGVNMVRLALLAALGADGVESVPTPRGVTYSYFLPTPHGRLRLTGLRGLPEVRAVAGVTSVTAHARPGTLLDSSTGTQVYLGVVRGHAPDHAAVTAAVAAMHDRIEAAYSPC</sequence>
<dbReference type="SUPFAM" id="SSF56059">
    <property type="entry name" value="Glutathione synthetase ATP-binding domain-like"/>
    <property type="match status" value="1"/>
</dbReference>
<dbReference type="InterPro" id="IPR011761">
    <property type="entry name" value="ATP-grasp"/>
</dbReference>
<dbReference type="RefSeq" id="WP_195896023.1">
    <property type="nucleotide sequence ID" value="NZ_JADOGI010000038.1"/>
</dbReference>
<dbReference type="Proteomes" id="UP000605361">
    <property type="component" value="Unassembled WGS sequence"/>
</dbReference>
<keyword evidence="3 4" id="KW-0067">ATP-binding</keyword>
<accession>A0A931EWT9</accession>
<dbReference type="PANTHER" id="PTHR43585">
    <property type="entry name" value="FUMIPYRROLE BIOSYNTHESIS PROTEIN C"/>
    <property type="match status" value="1"/>
</dbReference>
<evidence type="ECO:0000313" key="6">
    <source>
        <dbReference type="EMBL" id="MBF8187054.1"/>
    </source>
</evidence>
<reference evidence="6" key="1">
    <citation type="submission" date="2020-11" db="EMBL/GenBank/DDBJ databases">
        <title>Whole-genome analyses of Nonomuraea sp. K274.</title>
        <authorList>
            <person name="Veyisoglu A."/>
        </authorList>
    </citation>
    <scope>NUCLEOTIDE SEQUENCE</scope>
    <source>
        <strain evidence="6">K274</strain>
    </source>
</reference>
<organism evidence="6 7">
    <name type="scientific">Nonomuraea cypriaca</name>
    <dbReference type="NCBI Taxonomy" id="1187855"/>
    <lineage>
        <taxon>Bacteria</taxon>
        <taxon>Bacillati</taxon>
        <taxon>Actinomycetota</taxon>
        <taxon>Actinomycetes</taxon>
        <taxon>Streptosporangiales</taxon>
        <taxon>Streptosporangiaceae</taxon>
        <taxon>Nonomuraea</taxon>
    </lineage>
</organism>
<dbReference type="PANTHER" id="PTHR43585:SF2">
    <property type="entry name" value="ATP-GRASP ENZYME FSQD"/>
    <property type="match status" value="1"/>
</dbReference>
<protein>
    <recommendedName>
        <fullName evidence="5">ATP-grasp domain-containing protein</fullName>
    </recommendedName>
</protein>
<evidence type="ECO:0000313" key="7">
    <source>
        <dbReference type="Proteomes" id="UP000605361"/>
    </source>
</evidence>
<keyword evidence="7" id="KW-1185">Reference proteome</keyword>
<evidence type="ECO:0000256" key="3">
    <source>
        <dbReference type="ARBA" id="ARBA00022840"/>
    </source>
</evidence>
<evidence type="ECO:0000256" key="4">
    <source>
        <dbReference type="PROSITE-ProRule" id="PRU00409"/>
    </source>
</evidence>
<name>A0A931EWT9_9ACTN</name>
<dbReference type="GO" id="GO:0005524">
    <property type="term" value="F:ATP binding"/>
    <property type="evidence" value="ECO:0007669"/>
    <property type="project" value="UniProtKB-UniRule"/>
</dbReference>
<dbReference type="PROSITE" id="PS50975">
    <property type="entry name" value="ATP_GRASP"/>
    <property type="match status" value="1"/>
</dbReference>
<dbReference type="GO" id="GO:0016874">
    <property type="term" value="F:ligase activity"/>
    <property type="evidence" value="ECO:0007669"/>
    <property type="project" value="UniProtKB-KW"/>
</dbReference>
<comment type="caution">
    <text evidence="6">The sequence shown here is derived from an EMBL/GenBank/DDBJ whole genome shotgun (WGS) entry which is preliminary data.</text>
</comment>
<gene>
    <name evidence="6" type="ORF">ITP53_15175</name>
</gene>
<dbReference type="InterPro" id="IPR052032">
    <property type="entry name" value="ATP-dep_AA_Ligase"/>
</dbReference>
<proteinExistence type="predicted"/>
<dbReference type="GO" id="GO:0046872">
    <property type="term" value="F:metal ion binding"/>
    <property type="evidence" value="ECO:0007669"/>
    <property type="project" value="InterPro"/>
</dbReference>
<dbReference type="EMBL" id="JADOGI010000038">
    <property type="protein sequence ID" value="MBF8187054.1"/>
    <property type="molecule type" value="Genomic_DNA"/>
</dbReference>
<keyword evidence="2 4" id="KW-0547">Nucleotide-binding</keyword>
<dbReference type="AlphaFoldDB" id="A0A931EWT9"/>
<evidence type="ECO:0000259" key="5">
    <source>
        <dbReference type="PROSITE" id="PS50975"/>
    </source>
</evidence>
<evidence type="ECO:0000256" key="1">
    <source>
        <dbReference type="ARBA" id="ARBA00022598"/>
    </source>
</evidence>
<feature type="domain" description="ATP-grasp" evidence="5">
    <location>
        <begin position="118"/>
        <end position="315"/>
    </location>
</feature>
<keyword evidence="1" id="KW-0436">Ligase</keyword>
<dbReference type="Gene3D" id="3.30.470.20">
    <property type="entry name" value="ATP-grasp fold, B domain"/>
    <property type="match status" value="1"/>
</dbReference>
<evidence type="ECO:0000256" key="2">
    <source>
        <dbReference type="ARBA" id="ARBA00022741"/>
    </source>
</evidence>